<feature type="transmembrane region" description="Helical" evidence="6">
    <location>
        <begin position="120"/>
        <end position="140"/>
    </location>
</feature>
<dbReference type="InterPro" id="IPR000326">
    <property type="entry name" value="PAP2/HPO"/>
</dbReference>
<keyword evidence="4 6" id="KW-1133">Transmembrane helix</keyword>
<dbReference type="InterPro" id="IPR036938">
    <property type="entry name" value="PAP2/HPO_sf"/>
</dbReference>
<reference evidence="9" key="1">
    <citation type="submission" date="2022-11" db="UniProtKB">
        <authorList>
            <consortium name="WormBaseParasite"/>
        </authorList>
    </citation>
    <scope>IDENTIFICATION</scope>
</reference>
<dbReference type="GO" id="GO:0005886">
    <property type="term" value="C:plasma membrane"/>
    <property type="evidence" value="ECO:0007669"/>
    <property type="project" value="TreeGrafter"/>
</dbReference>
<proteinExistence type="inferred from homology"/>
<name>A0A915EJZ8_9BILA</name>
<dbReference type="GO" id="GO:0007165">
    <property type="term" value="P:signal transduction"/>
    <property type="evidence" value="ECO:0007669"/>
    <property type="project" value="TreeGrafter"/>
</dbReference>
<feature type="domain" description="Phosphatidic acid phosphatase type 2/haloperoxidase" evidence="7">
    <location>
        <begin position="126"/>
        <end position="221"/>
    </location>
</feature>
<comment type="similarity">
    <text evidence="2">Belongs to the PA-phosphatase related phosphoesterase family.</text>
</comment>
<evidence type="ECO:0000259" key="7">
    <source>
        <dbReference type="Pfam" id="PF01569"/>
    </source>
</evidence>
<dbReference type="PANTHER" id="PTHR10165">
    <property type="entry name" value="LIPID PHOSPHATE PHOSPHATASE"/>
    <property type="match status" value="1"/>
</dbReference>
<dbReference type="Gene3D" id="1.20.144.10">
    <property type="entry name" value="Phosphatidic acid phosphatase type 2/haloperoxidase"/>
    <property type="match status" value="1"/>
</dbReference>
<accession>A0A915EJZ8</accession>
<evidence type="ECO:0000313" key="9">
    <source>
        <dbReference type="WBParaSite" id="jg7546"/>
    </source>
</evidence>
<evidence type="ECO:0000313" key="8">
    <source>
        <dbReference type="Proteomes" id="UP000887574"/>
    </source>
</evidence>
<keyword evidence="8" id="KW-1185">Reference proteome</keyword>
<dbReference type="SUPFAM" id="SSF48317">
    <property type="entry name" value="Acid phosphatase/Vanadium-dependent haloperoxidase"/>
    <property type="match status" value="1"/>
</dbReference>
<evidence type="ECO:0000256" key="2">
    <source>
        <dbReference type="ARBA" id="ARBA00008816"/>
    </source>
</evidence>
<keyword evidence="3 6" id="KW-0812">Transmembrane</keyword>
<dbReference type="GO" id="GO:0046839">
    <property type="term" value="P:phospholipid dephosphorylation"/>
    <property type="evidence" value="ECO:0007669"/>
    <property type="project" value="TreeGrafter"/>
</dbReference>
<dbReference type="GO" id="GO:0008195">
    <property type="term" value="F:phosphatidate phosphatase activity"/>
    <property type="evidence" value="ECO:0007669"/>
    <property type="project" value="TreeGrafter"/>
</dbReference>
<evidence type="ECO:0000256" key="5">
    <source>
        <dbReference type="ARBA" id="ARBA00023136"/>
    </source>
</evidence>
<evidence type="ECO:0000256" key="3">
    <source>
        <dbReference type="ARBA" id="ARBA00022692"/>
    </source>
</evidence>
<organism evidence="8 9">
    <name type="scientific">Ditylenchus dipsaci</name>
    <dbReference type="NCBI Taxonomy" id="166011"/>
    <lineage>
        <taxon>Eukaryota</taxon>
        <taxon>Metazoa</taxon>
        <taxon>Ecdysozoa</taxon>
        <taxon>Nematoda</taxon>
        <taxon>Chromadorea</taxon>
        <taxon>Rhabditida</taxon>
        <taxon>Tylenchina</taxon>
        <taxon>Tylenchomorpha</taxon>
        <taxon>Sphaerularioidea</taxon>
        <taxon>Anguinidae</taxon>
        <taxon>Anguininae</taxon>
        <taxon>Ditylenchus</taxon>
    </lineage>
</organism>
<evidence type="ECO:0000256" key="1">
    <source>
        <dbReference type="ARBA" id="ARBA00004141"/>
    </source>
</evidence>
<sequence>MVGPNAEALVDPEDELKPLPKMRAFVDCVILLVTAFLVEGSLRMIGPYQRGFFCDDETIRLPYKTSTVPVSMLLFYWPILTSFMFLSVEYFRLTHSTISNQHLAACEQGRCLRTRLMVRFAILNGYFLLALVSTHILTGVTKFSVGRLRPHFIDVCQPSVNLSDCSVYSHQYITSFECLSEEPWYKLMETRLSFFSGHAAFSMCAVTFCVLYLQRRLGGLWKRRIFAELTTSAHPLNRTICVLFSHFRPHAPCNRCVSRHGGWLFHSQDCILYIFVVTTSFCK</sequence>
<keyword evidence="5 6" id="KW-0472">Membrane</keyword>
<comment type="subcellular location">
    <subcellularLocation>
        <location evidence="1">Membrane</location>
        <topology evidence="1">Multi-pass membrane protein</topology>
    </subcellularLocation>
</comment>
<evidence type="ECO:0000256" key="4">
    <source>
        <dbReference type="ARBA" id="ARBA00022989"/>
    </source>
</evidence>
<dbReference type="WBParaSite" id="jg7546">
    <property type="protein sequence ID" value="jg7546"/>
    <property type="gene ID" value="jg7546"/>
</dbReference>
<feature type="transmembrane region" description="Helical" evidence="6">
    <location>
        <begin position="24"/>
        <end position="46"/>
    </location>
</feature>
<evidence type="ECO:0000256" key="6">
    <source>
        <dbReference type="SAM" id="Phobius"/>
    </source>
</evidence>
<dbReference type="AlphaFoldDB" id="A0A915EJZ8"/>
<dbReference type="PANTHER" id="PTHR10165:SF103">
    <property type="entry name" value="PHOSPHOLIPID PHOSPHATASE HOMOLOG 1.2 HOMOLOG"/>
    <property type="match status" value="1"/>
</dbReference>
<dbReference type="InterPro" id="IPR043216">
    <property type="entry name" value="PAP-like"/>
</dbReference>
<dbReference type="Proteomes" id="UP000887574">
    <property type="component" value="Unplaced"/>
</dbReference>
<feature type="transmembrane region" description="Helical" evidence="6">
    <location>
        <begin position="192"/>
        <end position="213"/>
    </location>
</feature>
<dbReference type="Pfam" id="PF01569">
    <property type="entry name" value="PAP2"/>
    <property type="match status" value="1"/>
</dbReference>
<feature type="transmembrane region" description="Helical" evidence="6">
    <location>
        <begin position="66"/>
        <end position="86"/>
    </location>
</feature>
<protein>
    <submittedName>
        <fullName evidence="9">Phosphatidic acid phosphatase type 2/haloperoxidase domain-containing protein</fullName>
    </submittedName>
</protein>
<dbReference type="GO" id="GO:0006644">
    <property type="term" value="P:phospholipid metabolic process"/>
    <property type="evidence" value="ECO:0007669"/>
    <property type="project" value="InterPro"/>
</dbReference>